<dbReference type="PANTHER" id="PTHR12891">
    <property type="entry name" value="DNA REPAIR/TRANSCRIPTION PROTEIN MET18/MMS19"/>
    <property type="match status" value="1"/>
</dbReference>
<dbReference type="InterPro" id="IPR024687">
    <property type="entry name" value="MMS19_C"/>
</dbReference>
<dbReference type="EMBL" id="HBIN01007542">
    <property type="protein sequence ID" value="CAE0435251.1"/>
    <property type="molecule type" value="Transcribed_RNA"/>
</dbReference>
<evidence type="ECO:0000259" key="3">
    <source>
        <dbReference type="Pfam" id="PF12460"/>
    </source>
</evidence>
<keyword evidence="2" id="KW-0234">DNA repair</keyword>
<protein>
    <recommendedName>
        <fullName evidence="2">MMS19 nucleotide excision repair protein</fullName>
    </recommendedName>
</protein>
<gene>
    <name evidence="4" type="ORF">ASTO00021_LOCUS5533</name>
</gene>
<dbReference type="InterPro" id="IPR039920">
    <property type="entry name" value="MMS19"/>
</dbReference>
<comment type="subcellular location">
    <subcellularLocation>
        <location evidence="2">Nucleus</location>
    </subcellularLocation>
</comment>
<organism evidence="4">
    <name type="scientific">Aplanochytrium stocchinoi</name>
    <dbReference type="NCBI Taxonomy" id="215587"/>
    <lineage>
        <taxon>Eukaryota</taxon>
        <taxon>Sar</taxon>
        <taxon>Stramenopiles</taxon>
        <taxon>Bigyra</taxon>
        <taxon>Labyrinthulomycetes</taxon>
        <taxon>Thraustochytrida</taxon>
        <taxon>Thraustochytriidae</taxon>
        <taxon>Aplanochytrium</taxon>
    </lineage>
</organism>
<dbReference type="Pfam" id="PF12460">
    <property type="entry name" value="MMS19_C"/>
    <property type="match status" value="1"/>
</dbReference>
<keyword evidence="2" id="KW-0227">DNA damage</keyword>
<sequence length="288" mass="32370">MLYSGFGTYTDLRGLVVLVEDSNEDVELRENALHSLIWIFKALAMRSQAKDLSDKLVALLKNDAISIRYLAAEGFGTVIRSCEEVLNKNSHAKESFLFKQRFFKENFAKLSNALNKTTERQHSCGSCTSKGCELDSQTAYLFALSRLLEYVPKSIMLSDLNDNKILPILVMALGSQRVEVKVSALATLSVLVNEAVEAVEPHLHTLIPLFLQVITLNSKHNKIKVKAADRARAIDCLSEIAESLPYHQIHPFKKMVDRGIIPALDDRKRAVRSKAVQCKNQWLTLQNQ</sequence>
<evidence type="ECO:0000313" key="4">
    <source>
        <dbReference type="EMBL" id="CAE0435251.1"/>
    </source>
</evidence>
<reference evidence="4" key="1">
    <citation type="submission" date="2021-01" db="EMBL/GenBank/DDBJ databases">
        <authorList>
            <person name="Corre E."/>
            <person name="Pelletier E."/>
            <person name="Niang G."/>
            <person name="Scheremetjew M."/>
            <person name="Finn R."/>
            <person name="Kale V."/>
            <person name="Holt S."/>
            <person name="Cochrane G."/>
            <person name="Meng A."/>
            <person name="Brown T."/>
            <person name="Cohen L."/>
        </authorList>
    </citation>
    <scope>NUCLEOTIDE SEQUENCE</scope>
    <source>
        <strain evidence="4">GSBS06</strain>
    </source>
</reference>
<dbReference type="GO" id="GO:0005634">
    <property type="term" value="C:nucleus"/>
    <property type="evidence" value="ECO:0007669"/>
    <property type="project" value="UniProtKB-SubCell"/>
</dbReference>
<comment type="similarity">
    <text evidence="1 2">Belongs to the MET18/MMS19 family.</text>
</comment>
<dbReference type="GO" id="GO:0006281">
    <property type="term" value="P:DNA repair"/>
    <property type="evidence" value="ECO:0007669"/>
    <property type="project" value="UniProtKB-UniRule"/>
</dbReference>
<evidence type="ECO:0000256" key="2">
    <source>
        <dbReference type="RuleBase" id="RU367072"/>
    </source>
</evidence>
<dbReference type="PANTHER" id="PTHR12891:SF0">
    <property type="entry name" value="MMS19 NUCLEOTIDE EXCISION REPAIR PROTEIN HOMOLOG"/>
    <property type="match status" value="1"/>
</dbReference>
<dbReference type="Gene3D" id="1.25.10.10">
    <property type="entry name" value="Leucine-rich Repeat Variant"/>
    <property type="match status" value="1"/>
</dbReference>
<dbReference type="InterPro" id="IPR011989">
    <property type="entry name" value="ARM-like"/>
</dbReference>
<evidence type="ECO:0000256" key="1">
    <source>
        <dbReference type="ARBA" id="ARBA00009340"/>
    </source>
</evidence>
<dbReference type="GO" id="GO:0097361">
    <property type="term" value="C:cytosolic [4Fe-4S] assembly targeting complex"/>
    <property type="evidence" value="ECO:0007669"/>
    <property type="project" value="UniProtKB-UniRule"/>
</dbReference>
<comment type="function">
    <text evidence="2">Key component of the cytosolic iron-sulfur protein assembly (CIA) complex, a multiprotein complex that mediates the incorporation of iron-sulfur cluster into apoproteins specifically involved in DNA metabolism and genomic integrity. In the CIA complex, MMS19 acts as an adapter between early-acting CIA components and a subset of cellular target iron-sulfur proteins.</text>
</comment>
<dbReference type="InterPro" id="IPR016024">
    <property type="entry name" value="ARM-type_fold"/>
</dbReference>
<proteinExistence type="inferred from homology"/>
<feature type="domain" description="MMS19 C-terminal" evidence="3">
    <location>
        <begin position="20"/>
        <end position="240"/>
    </location>
</feature>
<dbReference type="AlphaFoldDB" id="A0A7S3LML5"/>
<dbReference type="GO" id="GO:0051604">
    <property type="term" value="P:protein maturation"/>
    <property type="evidence" value="ECO:0007669"/>
    <property type="project" value="UniProtKB-UniRule"/>
</dbReference>
<dbReference type="GO" id="GO:0016226">
    <property type="term" value="P:iron-sulfur cluster assembly"/>
    <property type="evidence" value="ECO:0007669"/>
    <property type="project" value="UniProtKB-UniRule"/>
</dbReference>
<accession>A0A7S3LML5</accession>
<dbReference type="SUPFAM" id="SSF48371">
    <property type="entry name" value="ARM repeat"/>
    <property type="match status" value="1"/>
</dbReference>
<keyword evidence="2" id="KW-0539">Nucleus</keyword>
<name>A0A7S3LML5_9STRA</name>